<dbReference type="InterPro" id="IPR053779">
    <property type="entry name" value="GlpR"/>
</dbReference>
<feature type="compositionally biased region" description="Polar residues" evidence="1">
    <location>
        <begin position="104"/>
        <end position="116"/>
    </location>
</feature>
<name>A0A938YBA8_9ACTN</name>
<evidence type="ECO:0008006" key="5">
    <source>
        <dbReference type="Google" id="ProtNLM"/>
    </source>
</evidence>
<evidence type="ECO:0000313" key="3">
    <source>
        <dbReference type="EMBL" id="MBM9467462.1"/>
    </source>
</evidence>
<reference evidence="3" key="1">
    <citation type="submission" date="2021-01" db="EMBL/GenBank/DDBJ databases">
        <title>YIM 132084 draft genome.</title>
        <authorList>
            <person name="An D."/>
        </authorList>
    </citation>
    <scope>NUCLEOTIDE SEQUENCE</scope>
    <source>
        <strain evidence="3">YIM 132084</strain>
    </source>
</reference>
<proteinExistence type="predicted"/>
<dbReference type="RefSeq" id="WP_205260392.1">
    <property type="nucleotide sequence ID" value="NZ_JAERWK010000010.1"/>
</dbReference>
<keyword evidence="4" id="KW-1185">Reference proteome</keyword>
<evidence type="ECO:0000256" key="2">
    <source>
        <dbReference type="SAM" id="Phobius"/>
    </source>
</evidence>
<dbReference type="EMBL" id="JAERWK010000010">
    <property type="protein sequence ID" value="MBM9467462.1"/>
    <property type="molecule type" value="Genomic_DNA"/>
</dbReference>
<feature type="transmembrane region" description="Helical" evidence="2">
    <location>
        <begin position="285"/>
        <end position="302"/>
    </location>
</feature>
<evidence type="ECO:0000256" key="1">
    <source>
        <dbReference type="SAM" id="MobiDB-lite"/>
    </source>
</evidence>
<gene>
    <name evidence="3" type="ORF">JL106_09255</name>
</gene>
<keyword evidence="2" id="KW-0472">Membrane</keyword>
<evidence type="ECO:0000313" key="4">
    <source>
        <dbReference type="Proteomes" id="UP000663792"/>
    </source>
</evidence>
<keyword evidence="2" id="KW-0812">Transmembrane</keyword>
<feature type="region of interest" description="Disordered" evidence="1">
    <location>
        <begin position="45"/>
        <end position="139"/>
    </location>
</feature>
<sequence>MNVPTSLIVVVLVIAWLVVLVPMVAKSRDRVPRVRSEGRGFRVLQRSTTGELTTPSRRRRAVGSSPARRGSGDHEAFSNEEALVTVGSSSHPADAAEEWEAVQATASQRRPQTSASEYEAQDEVDAADSEPEEHAIRRARPGRSNWFNWTRRGEAIGPDETELRAEQERLEAERAGYAQYVPEFQPVEAHGSHPYDPSVHQDEAATVSTEQWYDEAERPGPAAPRLADEDHNDLTEFETGRAGAAYTAAEDDRLRPVPRRAGRGGFDPEAAAAAKAYKYAQRRKVALSLLVATVLFAVLAAVVASVLWAGAAIAGLLLVAYMVYLRRQVKIEESIRQRRLARLQRARQIRPEFQTEDEAYVAEPEYAPRPVAVARDEDAGAARPAARLHRTRQIVDLDDDDPAFDDLEYYDPTEYRRAVGQ</sequence>
<comment type="caution">
    <text evidence="3">The sequence shown here is derived from an EMBL/GenBank/DDBJ whole genome shotgun (WGS) entry which is preliminary data.</text>
</comment>
<feature type="transmembrane region" description="Helical" evidence="2">
    <location>
        <begin position="308"/>
        <end position="325"/>
    </location>
</feature>
<feature type="transmembrane region" description="Helical" evidence="2">
    <location>
        <begin position="6"/>
        <end position="25"/>
    </location>
</feature>
<protein>
    <recommendedName>
        <fullName evidence="5">Transmembrane protein</fullName>
    </recommendedName>
</protein>
<dbReference type="AlphaFoldDB" id="A0A938YBA8"/>
<dbReference type="NCBIfam" id="NF045516">
    <property type="entry name" value="GlpR"/>
    <property type="match status" value="1"/>
</dbReference>
<dbReference type="Proteomes" id="UP000663792">
    <property type="component" value="Unassembled WGS sequence"/>
</dbReference>
<accession>A0A938YBA8</accession>
<organism evidence="3 4">
    <name type="scientific">Nakamurella leprariae</name>
    <dbReference type="NCBI Taxonomy" id="2803911"/>
    <lineage>
        <taxon>Bacteria</taxon>
        <taxon>Bacillati</taxon>
        <taxon>Actinomycetota</taxon>
        <taxon>Actinomycetes</taxon>
        <taxon>Nakamurellales</taxon>
        <taxon>Nakamurellaceae</taxon>
        <taxon>Nakamurella</taxon>
    </lineage>
</organism>
<feature type="compositionally biased region" description="Acidic residues" evidence="1">
    <location>
        <begin position="119"/>
        <end position="131"/>
    </location>
</feature>
<keyword evidence="2" id="KW-1133">Transmembrane helix</keyword>
<feature type="compositionally biased region" description="Polar residues" evidence="1">
    <location>
        <begin position="45"/>
        <end position="55"/>
    </location>
</feature>